<feature type="region of interest" description="Disordered" evidence="1">
    <location>
        <begin position="1"/>
        <end position="26"/>
    </location>
</feature>
<organism evidence="2 3">
    <name type="scientific">Geothrix rubra</name>
    <dbReference type="NCBI Taxonomy" id="2927977"/>
    <lineage>
        <taxon>Bacteria</taxon>
        <taxon>Pseudomonadati</taxon>
        <taxon>Acidobacteriota</taxon>
        <taxon>Holophagae</taxon>
        <taxon>Holophagales</taxon>
        <taxon>Holophagaceae</taxon>
        <taxon>Geothrix</taxon>
    </lineage>
</organism>
<dbReference type="RefSeq" id="WP_285723539.1">
    <property type="nucleotide sequence ID" value="NZ_BSDD01000002.1"/>
</dbReference>
<dbReference type="Pfam" id="PF12118">
    <property type="entry name" value="SprA-related"/>
    <property type="match status" value="1"/>
</dbReference>
<keyword evidence="3" id="KW-1185">Reference proteome</keyword>
<protein>
    <recommendedName>
        <fullName evidence="4">SprA family protein</fullName>
    </recommendedName>
</protein>
<feature type="compositionally biased region" description="Low complexity" evidence="1">
    <location>
        <begin position="1"/>
        <end position="24"/>
    </location>
</feature>
<evidence type="ECO:0000256" key="1">
    <source>
        <dbReference type="SAM" id="MobiDB-lite"/>
    </source>
</evidence>
<dbReference type="InterPro" id="IPR021973">
    <property type="entry name" value="SprA-related"/>
</dbReference>
<comment type="caution">
    <text evidence="2">The sequence shown here is derived from an EMBL/GenBank/DDBJ whole genome shotgun (WGS) entry which is preliminary data.</text>
</comment>
<proteinExistence type="predicted"/>
<accession>A0ABQ5Q4S7</accession>
<reference evidence="2 3" key="1">
    <citation type="journal article" date="2023" name="Antonie Van Leeuwenhoek">
        <title>Mesoterricola silvestris gen. nov., sp. nov., Mesoterricola sediminis sp. nov., Geothrix oryzae sp. nov., Geothrix edaphica sp. nov., Geothrix rubra sp. nov., and Geothrix limicola sp. nov., six novel members of Acidobacteriota isolated from soils.</title>
        <authorList>
            <person name="Itoh H."/>
            <person name="Sugisawa Y."/>
            <person name="Mise K."/>
            <person name="Xu Z."/>
            <person name="Kuniyasu M."/>
            <person name="Ushijima N."/>
            <person name="Kawano K."/>
            <person name="Kobayashi E."/>
            <person name="Shiratori Y."/>
            <person name="Masuda Y."/>
            <person name="Senoo K."/>
        </authorList>
    </citation>
    <scope>NUCLEOTIDE SEQUENCE [LARGE SCALE GENOMIC DNA]</scope>
    <source>
        <strain evidence="2 3">Red803</strain>
    </source>
</reference>
<name>A0ABQ5Q4S7_9BACT</name>
<evidence type="ECO:0000313" key="3">
    <source>
        <dbReference type="Proteomes" id="UP001165089"/>
    </source>
</evidence>
<evidence type="ECO:0000313" key="2">
    <source>
        <dbReference type="EMBL" id="GLH69523.1"/>
    </source>
</evidence>
<dbReference type="Proteomes" id="UP001165089">
    <property type="component" value="Unassembled WGS sequence"/>
</dbReference>
<feature type="region of interest" description="Disordered" evidence="1">
    <location>
        <begin position="124"/>
        <end position="145"/>
    </location>
</feature>
<evidence type="ECO:0008006" key="4">
    <source>
        <dbReference type="Google" id="ProtNLM"/>
    </source>
</evidence>
<gene>
    <name evidence="2" type="ORF">GETHPA_10560</name>
</gene>
<dbReference type="EMBL" id="BSDD01000002">
    <property type="protein sequence ID" value="GLH69523.1"/>
    <property type="molecule type" value="Genomic_DNA"/>
</dbReference>
<sequence length="145" mass="14416">MPISPLSGPAPSSAPGGQPSAAQAREIADLKARDQRVRAHEAAHLTAAGGLARGGASYTYERGPDGVAYAVGGEVGIDTSPVPGNPAATLAKARQIQAAAMAPADPSAQDRSVASAAAALAARAQRDLQRVQTGRASGRSLDVVA</sequence>